<dbReference type="RefSeq" id="XP_002503486.1">
    <property type="nucleotide sequence ID" value="XM_002503440.1"/>
</dbReference>
<dbReference type="EMBL" id="CP001328">
    <property type="protein sequence ID" value="ACO64744.1"/>
    <property type="molecule type" value="Genomic_DNA"/>
</dbReference>
<dbReference type="PANTHER" id="PTHR12298:SF4">
    <property type="entry name" value="PROGRAMMED CELL DEATH PROTEIN 2"/>
    <property type="match status" value="1"/>
</dbReference>
<dbReference type="GO" id="GO:0005737">
    <property type="term" value="C:cytoplasm"/>
    <property type="evidence" value="ECO:0007669"/>
    <property type="project" value="InterPro"/>
</dbReference>
<feature type="region of interest" description="Disordered" evidence="1">
    <location>
        <begin position="1"/>
        <end position="60"/>
    </location>
</feature>
<organism evidence="3 4">
    <name type="scientific">Micromonas commoda (strain RCC299 / NOUM17 / CCMP2709)</name>
    <name type="common">Picoplanktonic green alga</name>
    <dbReference type="NCBI Taxonomy" id="296587"/>
    <lineage>
        <taxon>Eukaryota</taxon>
        <taxon>Viridiplantae</taxon>
        <taxon>Chlorophyta</taxon>
        <taxon>Mamiellophyceae</taxon>
        <taxon>Mamiellales</taxon>
        <taxon>Mamiellaceae</taxon>
        <taxon>Micromonas</taxon>
    </lineage>
</organism>
<dbReference type="InParanoid" id="C1E9V0"/>
<gene>
    <name evidence="3" type="ORF">MICPUN_59848</name>
</gene>
<dbReference type="eggNOG" id="KOG2061">
    <property type="taxonomic scope" value="Eukaryota"/>
</dbReference>
<evidence type="ECO:0000256" key="1">
    <source>
        <dbReference type="SAM" id="MobiDB-lite"/>
    </source>
</evidence>
<name>C1E9V0_MICCC</name>
<dbReference type="OrthoDB" id="443682at2759"/>
<dbReference type="OMA" id="HQVIRYS"/>
<feature type="domain" description="Programmed cell death protein 2 C-terminal" evidence="2">
    <location>
        <begin position="298"/>
        <end position="413"/>
    </location>
</feature>
<dbReference type="Pfam" id="PF04194">
    <property type="entry name" value="PDCD2_C"/>
    <property type="match status" value="1"/>
</dbReference>
<evidence type="ECO:0000313" key="3">
    <source>
        <dbReference type="EMBL" id="ACO64744.1"/>
    </source>
</evidence>
<keyword evidence="4" id="KW-1185">Reference proteome</keyword>
<feature type="compositionally biased region" description="Basic and acidic residues" evidence="1">
    <location>
        <begin position="10"/>
        <end position="20"/>
    </location>
</feature>
<dbReference type="KEGG" id="mis:MICPUN_59848"/>
<dbReference type="STRING" id="296587.C1E9V0"/>
<proteinExistence type="predicted"/>
<dbReference type="InterPro" id="IPR007320">
    <property type="entry name" value="PDCD2_C"/>
</dbReference>
<feature type="compositionally biased region" description="Acidic residues" evidence="1">
    <location>
        <begin position="32"/>
        <end position="60"/>
    </location>
</feature>
<evidence type="ECO:0000259" key="2">
    <source>
        <dbReference type="Pfam" id="PF04194"/>
    </source>
</evidence>
<evidence type="ECO:0000313" key="4">
    <source>
        <dbReference type="Proteomes" id="UP000002009"/>
    </source>
</evidence>
<dbReference type="GeneID" id="8245129"/>
<sequence length="419" mass="46381">MSAPADDDGDAVHGVDRLPGDAENAARAMDEIVADSDEDGGDTDEDVPDQPEDDYESDGDDQEWALGFCERAPAETLQRQFFPSKVGGRPAWLDPVDVPTAAQLKCLYTREPLDFLLQVYASVDDEPTAFHRAVFLFVSPHGGDLHRPGAVRAFRSQLPRINPFYPDEPCEQGDPLQELTDAQHAAYELRHDRWSDDALRGAIAHRPRMFPERELVVEPEEFLEDDEVTASIAGAENAARVAAAMTPAEEGSDEWKEQVRRARESLPEALRGVGDDVSEAEVRSLERAQDKNQVRLSQFHLRLRRTDPTQVLRYCFDEGAKPLWPSVSDAPEQNERTVPPCPRCGSPRRFEFQVLPTIVNHLDVDSELNSAVDFGSIAVYTCARSCAPPTHDGTRGVAADGKSEAYAEECVLVHPPLNA</sequence>
<accession>C1E9V0</accession>
<dbReference type="AlphaFoldDB" id="C1E9V0"/>
<dbReference type="Proteomes" id="UP000002009">
    <property type="component" value="Chromosome 7"/>
</dbReference>
<reference evidence="3 4" key="1">
    <citation type="journal article" date="2009" name="Science">
        <title>Green evolution and dynamic adaptations revealed by genomes of the marine picoeukaryotes Micromonas.</title>
        <authorList>
            <person name="Worden A.Z."/>
            <person name="Lee J.H."/>
            <person name="Mock T."/>
            <person name="Rouze P."/>
            <person name="Simmons M.P."/>
            <person name="Aerts A.L."/>
            <person name="Allen A.E."/>
            <person name="Cuvelier M.L."/>
            <person name="Derelle E."/>
            <person name="Everett M.V."/>
            <person name="Foulon E."/>
            <person name="Grimwood J."/>
            <person name="Gundlach H."/>
            <person name="Henrissat B."/>
            <person name="Napoli C."/>
            <person name="McDonald S.M."/>
            <person name="Parker M.S."/>
            <person name="Rombauts S."/>
            <person name="Salamov A."/>
            <person name="Von Dassow P."/>
            <person name="Badger J.H."/>
            <person name="Coutinho P.M."/>
            <person name="Demir E."/>
            <person name="Dubchak I."/>
            <person name="Gentemann C."/>
            <person name="Eikrem W."/>
            <person name="Gready J.E."/>
            <person name="John U."/>
            <person name="Lanier W."/>
            <person name="Lindquist E.A."/>
            <person name="Lucas S."/>
            <person name="Mayer K.F."/>
            <person name="Moreau H."/>
            <person name="Not F."/>
            <person name="Otillar R."/>
            <person name="Panaud O."/>
            <person name="Pangilinan J."/>
            <person name="Paulsen I."/>
            <person name="Piegu B."/>
            <person name="Poliakov A."/>
            <person name="Robbens S."/>
            <person name="Schmutz J."/>
            <person name="Toulza E."/>
            <person name="Wyss T."/>
            <person name="Zelensky A."/>
            <person name="Zhou K."/>
            <person name="Armbrust E.V."/>
            <person name="Bhattacharya D."/>
            <person name="Goodenough U.W."/>
            <person name="Van de Peer Y."/>
            <person name="Grigoriev I.V."/>
        </authorList>
    </citation>
    <scope>NUCLEOTIDE SEQUENCE [LARGE SCALE GENOMIC DNA]</scope>
    <source>
        <strain evidence="4">RCC299 / NOUM17</strain>
    </source>
</reference>
<dbReference type="FunCoup" id="C1E9V0">
    <property type="interactions" value="1659"/>
</dbReference>
<protein>
    <recommendedName>
        <fullName evidence="2">Programmed cell death protein 2 C-terminal domain-containing protein</fullName>
    </recommendedName>
</protein>
<dbReference type="PANTHER" id="PTHR12298">
    <property type="entry name" value="PCDC2 PROGRAMMED CELL DEATH PROTEIN 2 -RELATED"/>
    <property type="match status" value="1"/>
</dbReference>